<sequence>MRSDIAAPQNMEAAGDCPATVERAERIVTTLLIGKLLSANGPDQLCRIRNISATGMLIETHRPLGFGSWLAVELRSGEKLQGTVAWSGTGRAGVQFLTPIQVDRILAEAKQSAAPTRLRAVQQPRAPRFDVQCPASISSNGRYIDVMLENVSQSGACVSMSRPPKRDTEVILSIPGLPSRRCTTRWSDDKAAGLLFLEVIPYHELDAWLEHVDAL</sequence>
<evidence type="ECO:0000313" key="3">
    <source>
        <dbReference type="Proteomes" id="UP000527143"/>
    </source>
</evidence>
<dbReference type="InterPro" id="IPR009875">
    <property type="entry name" value="PilZ_domain"/>
</dbReference>
<gene>
    <name evidence="2" type="ORF">FHT02_001976</name>
</gene>
<reference evidence="2 3" key="1">
    <citation type="submission" date="2020-08" db="EMBL/GenBank/DDBJ databases">
        <title>Genomic Encyclopedia of Type Strains, Phase IV (KMG-IV): sequencing the most valuable type-strain genomes for metagenomic binning, comparative biology and taxonomic classification.</title>
        <authorList>
            <person name="Goeker M."/>
        </authorList>
    </citation>
    <scope>NUCLEOTIDE SEQUENCE [LARGE SCALE GENOMIC DNA]</scope>
    <source>
        <strain evidence="2 3">DSM 26736</strain>
    </source>
</reference>
<organism evidence="2 3">
    <name type="scientific">Sphingomonas xinjiangensis</name>
    <dbReference type="NCBI Taxonomy" id="643568"/>
    <lineage>
        <taxon>Bacteria</taxon>
        <taxon>Pseudomonadati</taxon>
        <taxon>Pseudomonadota</taxon>
        <taxon>Alphaproteobacteria</taxon>
        <taxon>Sphingomonadales</taxon>
        <taxon>Sphingomonadaceae</taxon>
        <taxon>Sphingomonas</taxon>
    </lineage>
</organism>
<accession>A0A840YEM3</accession>
<dbReference type="Pfam" id="PF07238">
    <property type="entry name" value="PilZ"/>
    <property type="match status" value="2"/>
</dbReference>
<feature type="domain" description="PilZ" evidence="1">
    <location>
        <begin position="25"/>
        <end position="102"/>
    </location>
</feature>
<dbReference type="GO" id="GO:0035438">
    <property type="term" value="F:cyclic-di-GMP binding"/>
    <property type="evidence" value="ECO:0007669"/>
    <property type="project" value="InterPro"/>
</dbReference>
<dbReference type="EMBL" id="JACIJF010000004">
    <property type="protein sequence ID" value="MBB5710745.1"/>
    <property type="molecule type" value="Genomic_DNA"/>
</dbReference>
<dbReference type="Proteomes" id="UP000527143">
    <property type="component" value="Unassembled WGS sequence"/>
</dbReference>
<dbReference type="AlphaFoldDB" id="A0A840YEM3"/>
<dbReference type="RefSeq" id="WP_184086896.1">
    <property type="nucleotide sequence ID" value="NZ_JACIJF010000004.1"/>
</dbReference>
<feature type="domain" description="PilZ" evidence="1">
    <location>
        <begin position="123"/>
        <end position="197"/>
    </location>
</feature>
<keyword evidence="3" id="KW-1185">Reference proteome</keyword>
<comment type="caution">
    <text evidence="2">The sequence shown here is derived from an EMBL/GenBank/DDBJ whole genome shotgun (WGS) entry which is preliminary data.</text>
</comment>
<dbReference type="SUPFAM" id="SSF141371">
    <property type="entry name" value="PilZ domain-like"/>
    <property type="match status" value="2"/>
</dbReference>
<evidence type="ECO:0000313" key="2">
    <source>
        <dbReference type="EMBL" id="MBB5710745.1"/>
    </source>
</evidence>
<protein>
    <recommendedName>
        <fullName evidence="1">PilZ domain-containing protein</fullName>
    </recommendedName>
</protein>
<name>A0A840YEM3_9SPHN</name>
<proteinExistence type="predicted"/>
<dbReference type="Gene3D" id="2.40.10.220">
    <property type="entry name" value="predicted glycosyltransferase like domains"/>
    <property type="match status" value="1"/>
</dbReference>
<evidence type="ECO:0000259" key="1">
    <source>
        <dbReference type="Pfam" id="PF07238"/>
    </source>
</evidence>